<dbReference type="EMBL" id="JAWDKC010000028">
    <property type="protein sequence ID" value="MDV0445953.1"/>
    <property type="molecule type" value="Genomic_DNA"/>
</dbReference>
<name>A0ABU3VRB6_9EURY</name>
<dbReference type="Proteomes" id="UP001272052">
    <property type="component" value="Unassembled WGS sequence"/>
</dbReference>
<evidence type="ECO:0000313" key="2">
    <source>
        <dbReference type="Proteomes" id="UP001272052"/>
    </source>
</evidence>
<gene>
    <name evidence="1" type="ORF">MmiAt1_15570</name>
</gene>
<evidence type="ECO:0000313" key="1">
    <source>
        <dbReference type="EMBL" id="MDV0445953.1"/>
    </source>
</evidence>
<keyword evidence="2" id="KW-1185">Reference proteome</keyword>
<proteinExistence type="predicted"/>
<dbReference type="SUPFAM" id="SSF49265">
    <property type="entry name" value="Fibronectin type III"/>
    <property type="match status" value="1"/>
</dbReference>
<reference evidence="1 2" key="1">
    <citation type="submission" date="2023-06" db="EMBL/GenBank/DDBJ databases">
        <title>Genome sequence of Methanimicrococcus sp. At1.</title>
        <authorList>
            <person name="Protasov E."/>
            <person name="Platt K."/>
            <person name="Poehlein A."/>
            <person name="Daniel R."/>
            <person name="Brune A."/>
        </authorList>
    </citation>
    <scope>NUCLEOTIDE SEQUENCE [LARGE SCALE GENOMIC DNA]</scope>
    <source>
        <strain evidence="1 2">At1</strain>
    </source>
</reference>
<evidence type="ECO:0008006" key="3">
    <source>
        <dbReference type="Google" id="ProtNLM"/>
    </source>
</evidence>
<organism evidence="1 2">
    <name type="scientific">Methanimicrococcus hacksteinii</name>
    <dbReference type="NCBI Taxonomy" id="3028293"/>
    <lineage>
        <taxon>Archaea</taxon>
        <taxon>Methanobacteriati</taxon>
        <taxon>Methanobacteriota</taxon>
        <taxon>Stenosarchaea group</taxon>
        <taxon>Methanomicrobia</taxon>
        <taxon>Methanosarcinales</taxon>
        <taxon>Methanosarcinaceae</taxon>
        <taxon>Methanimicrococcus</taxon>
    </lineage>
</organism>
<comment type="caution">
    <text evidence="1">The sequence shown here is derived from an EMBL/GenBank/DDBJ whole genome shotgun (WGS) entry which is preliminary data.</text>
</comment>
<dbReference type="InterPro" id="IPR036116">
    <property type="entry name" value="FN3_sf"/>
</dbReference>
<protein>
    <recommendedName>
        <fullName evidence="3">Fibronectin type-III domain-containing protein</fullName>
    </recommendedName>
</protein>
<dbReference type="RefSeq" id="WP_318786388.1">
    <property type="nucleotide sequence ID" value="NZ_JAWDKC010000028.1"/>
</dbReference>
<accession>A0ABU3VRB6</accession>
<sequence length="76" mass="8253">MGIIKRAKNSKILPAFLLLILIISFIPVVSAAVPDAPTNLKTTTKGLSEIYLEWTGSDNAEGYCIYRSEAVMGSYS</sequence>
<dbReference type="Gene3D" id="2.60.40.10">
    <property type="entry name" value="Immunoglobulins"/>
    <property type="match status" value="1"/>
</dbReference>
<dbReference type="InterPro" id="IPR013783">
    <property type="entry name" value="Ig-like_fold"/>
</dbReference>